<keyword evidence="1" id="KW-0343">GTPase activation</keyword>
<feature type="region of interest" description="Disordered" evidence="2">
    <location>
        <begin position="50"/>
        <end position="70"/>
    </location>
</feature>
<dbReference type="GO" id="GO:0005737">
    <property type="term" value="C:cytoplasm"/>
    <property type="evidence" value="ECO:0007669"/>
    <property type="project" value="TreeGrafter"/>
</dbReference>
<sequence length="126" mass="14236">ADERLDLDDGRWEDIHVVTGALKLFFRELPEPLLPFGHFHKFIAAITRRREGGERPGGGEGPADPLPPPRRVIEHKEENRMSAQSIAIVFGPTLLRPASEEGNMAMHTVFQTQVVEHILSHYGYIF</sequence>
<evidence type="ECO:0000256" key="2">
    <source>
        <dbReference type="SAM" id="MobiDB-lite"/>
    </source>
</evidence>
<dbReference type="InterPro" id="IPR000198">
    <property type="entry name" value="RhoGAP_dom"/>
</dbReference>
<evidence type="ECO:0000259" key="3">
    <source>
        <dbReference type="PROSITE" id="PS50238"/>
    </source>
</evidence>
<dbReference type="Pfam" id="PF00620">
    <property type="entry name" value="RhoGAP"/>
    <property type="match status" value="2"/>
</dbReference>
<protein>
    <submittedName>
        <fullName evidence="4">RHG27 protein</fullName>
    </submittedName>
</protein>
<dbReference type="InterPro" id="IPR008936">
    <property type="entry name" value="Rho_GTPase_activation_prot"/>
</dbReference>
<accession>A0A7L1IQW5</accession>
<proteinExistence type="predicted"/>
<dbReference type="InterPro" id="IPR050729">
    <property type="entry name" value="Rho-GAP"/>
</dbReference>
<name>A0A7L1IQW5_SMUAF</name>
<dbReference type="Gene3D" id="1.10.555.10">
    <property type="entry name" value="Rho GTPase activation protein"/>
    <property type="match status" value="2"/>
</dbReference>
<dbReference type="EMBL" id="VXBO01006762">
    <property type="protein sequence ID" value="NXN40687.1"/>
    <property type="molecule type" value="Genomic_DNA"/>
</dbReference>
<dbReference type="SMART" id="SM00324">
    <property type="entry name" value="RhoGAP"/>
    <property type="match status" value="1"/>
</dbReference>
<comment type="caution">
    <text evidence="4">The sequence shown here is derived from an EMBL/GenBank/DDBJ whole genome shotgun (WGS) entry which is preliminary data.</text>
</comment>
<evidence type="ECO:0000313" key="5">
    <source>
        <dbReference type="Proteomes" id="UP000525158"/>
    </source>
</evidence>
<organism evidence="4 5">
    <name type="scientific">Smutsornis africanus</name>
    <name type="common">Double-banded courser</name>
    <name type="synonym">Rhinoptilus africanus</name>
    <dbReference type="NCBI Taxonomy" id="240209"/>
    <lineage>
        <taxon>Eukaryota</taxon>
        <taxon>Metazoa</taxon>
        <taxon>Chordata</taxon>
        <taxon>Craniata</taxon>
        <taxon>Vertebrata</taxon>
        <taxon>Euteleostomi</taxon>
        <taxon>Archelosauria</taxon>
        <taxon>Archosauria</taxon>
        <taxon>Dinosauria</taxon>
        <taxon>Saurischia</taxon>
        <taxon>Theropoda</taxon>
        <taxon>Coelurosauria</taxon>
        <taxon>Aves</taxon>
        <taxon>Neognathae</taxon>
        <taxon>Neoaves</taxon>
        <taxon>Charadriiformes</taxon>
        <taxon>Glareolidae</taxon>
        <taxon>Rhinoptilus</taxon>
    </lineage>
</organism>
<dbReference type="PROSITE" id="PS50238">
    <property type="entry name" value="RHOGAP"/>
    <property type="match status" value="1"/>
</dbReference>
<dbReference type="GO" id="GO:0005096">
    <property type="term" value="F:GTPase activator activity"/>
    <property type="evidence" value="ECO:0007669"/>
    <property type="project" value="UniProtKB-KW"/>
</dbReference>
<gene>
    <name evidence="4" type="primary">Arhgap27_0</name>
    <name evidence="4" type="ORF">RHIAFR_R14273</name>
</gene>
<feature type="non-terminal residue" evidence="4">
    <location>
        <position position="1"/>
    </location>
</feature>
<keyword evidence="5" id="KW-1185">Reference proteome</keyword>
<feature type="domain" description="Rho-GAP" evidence="3">
    <location>
        <begin position="1"/>
        <end position="126"/>
    </location>
</feature>
<dbReference type="Proteomes" id="UP000525158">
    <property type="component" value="Unassembled WGS sequence"/>
</dbReference>
<dbReference type="PANTHER" id="PTHR23176">
    <property type="entry name" value="RHO/RAC/CDC GTPASE-ACTIVATING PROTEIN"/>
    <property type="match status" value="1"/>
</dbReference>
<reference evidence="4 5" key="1">
    <citation type="submission" date="2019-09" db="EMBL/GenBank/DDBJ databases">
        <title>Bird 10,000 Genomes (B10K) Project - Family phase.</title>
        <authorList>
            <person name="Zhang G."/>
        </authorList>
    </citation>
    <scope>NUCLEOTIDE SEQUENCE [LARGE SCALE GENOMIC DNA]</scope>
    <source>
        <strain evidence="4">B10K-DU-002-36</strain>
        <tissue evidence="4">Muscle</tissue>
    </source>
</reference>
<dbReference type="GO" id="GO:0007165">
    <property type="term" value="P:signal transduction"/>
    <property type="evidence" value="ECO:0007669"/>
    <property type="project" value="InterPro"/>
</dbReference>
<feature type="non-terminal residue" evidence="4">
    <location>
        <position position="126"/>
    </location>
</feature>
<evidence type="ECO:0000313" key="4">
    <source>
        <dbReference type="EMBL" id="NXN40687.1"/>
    </source>
</evidence>
<dbReference type="PANTHER" id="PTHR23176:SF104">
    <property type="entry name" value="RHO GTPASE-ACTIVATING PROTEIN 27"/>
    <property type="match status" value="1"/>
</dbReference>
<evidence type="ECO:0000256" key="1">
    <source>
        <dbReference type="ARBA" id="ARBA00022468"/>
    </source>
</evidence>
<dbReference type="SUPFAM" id="SSF48350">
    <property type="entry name" value="GTPase activation domain, GAP"/>
    <property type="match status" value="1"/>
</dbReference>
<dbReference type="AlphaFoldDB" id="A0A7L1IQW5"/>